<evidence type="ECO:0000256" key="1">
    <source>
        <dbReference type="ARBA" id="ARBA00023118"/>
    </source>
</evidence>
<feature type="domain" description="CRISPR type III-associated protein" evidence="2">
    <location>
        <begin position="11"/>
        <end position="163"/>
    </location>
</feature>
<proteinExistence type="predicted"/>
<dbReference type="KEGG" id="pcl:Pcal_1286"/>
<dbReference type="STRING" id="410359.Pcal_1286"/>
<dbReference type="Proteomes" id="UP000001431">
    <property type="component" value="Chromosome"/>
</dbReference>
<keyword evidence="4" id="KW-1185">Reference proteome</keyword>
<dbReference type="eggNOG" id="arCOG03891">
    <property type="taxonomic scope" value="Archaea"/>
</dbReference>
<evidence type="ECO:0000313" key="3">
    <source>
        <dbReference type="EMBL" id="ABO08710.1"/>
    </source>
</evidence>
<dbReference type="Pfam" id="PF03787">
    <property type="entry name" value="RAMPs"/>
    <property type="match status" value="1"/>
</dbReference>
<dbReference type="InterPro" id="IPR007522">
    <property type="entry name" value="CRISPR-assoc_prot_TM1795"/>
</dbReference>
<dbReference type="GeneID" id="4909961"/>
<organism evidence="3 4">
    <name type="scientific">Pyrobaculum calidifontis (strain DSM 21063 / JCM 11548 / VA1)</name>
    <dbReference type="NCBI Taxonomy" id="410359"/>
    <lineage>
        <taxon>Archaea</taxon>
        <taxon>Thermoproteota</taxon>
        <taxon>Thermoprotei</taxon>
        <taxon>Thermoproteales</taxon>
        <taxon>Thermoproteaceae</taxon>
        <taxon>Pyrobaculum</taxon>
    </lineage>
</organism>
<keyword evidence="1" id="KW-0051">Antiviral defense</keyword>
<dbReference type="RefSeq" id="WP_011849968.1">
    <property type="nucleotide sequence ID" value="NC_009073.1"/>
</dbReference>
<dbReference type="InterPro" id="IPR005537">
    <property type="entry name" value="RAMP_III_fam"/>
</dbReference>
<dbReference type="HOGENOM" id="CLU_658254_0_0_2"/>
<dbReference type="AlphaFoldDB" id="A3MVP3"/>
<gene>
    <name evidence="3" type="ordered locus">Pcal_1286</name>
</gene>
<evidence type="ECO:0000259" key="2">
    <source>
        <dbReference type="Pfam" id="PF03787"/>
    </source>
</evidence>
<protein>
    <submittedName>
        <fullName evidence="3">CRISPR-associated protein, Cmr1 family</fullName>
    </submittedName>
</protein>
<dbReference type="EMBL" id="CP000561">
    <property type="protein sequence ID" value="ABO08710.1"/>
    <property type="molecule type" value="Genomic_DNA"/>
</dbReference>
<reference evidence="3" key="1">
    <citation type="submission" date="2007-02" db="EMBL/GenBank/DDBJ databases">
        <title>Complete sequence of Pyrobaculum calidifontis JCM 11548.</title>
        <authorList>
            <consortium name="US DOE Joint Genome Institute"/>
            <person name="Copeland A."/>
            <person name="Lucas S."/>
            <person name="Lapidus A."/>
            <person name="Barry K."/>
            <person name="Glavina del Rio T."/>
            <person name="Dalin E."/>
            <person name="Tice H."/>
            <person name="Pitluck S."/>
            <person name="Chain P."/>
            <person name="Malfatti S."/>
            <person name="Shin M."/>
            <person name="Vergez L."/>
            <person name="Schmutz J."/>
            <person name="Larimer F."/>
            <person name="Land M."/>
            <person name="Hauser L."/>
            <person name="Kyrpides N."/>
            <person name="Mikhailova N."/>
            <person name="Cozen A.E."/>
            <person name="Fitz-Gibbon S.T."/>
            <person name="House C.H."/>
            <person name="Saltikov C."/>
            <person name="Lowe T.M."/>
            <person name="Richardson P."/>
        </authorList>
    </citation>
    <scope>NUCLEOTIDE SEQUENCE [LARGE SCALE GENOMIC DNA]</scope>
    <source>
        <strain evidence="3">JCM 11548</strain>
    </source>
</reference>
<dbReference type="NCBIfam" id="TIGR01894">
    <property type="entry name" value="cas_TM1795_cmr1"/>
    <property type="match status" value="1"/>
</dbReference>
<dbReference type="OrthoDB" id="102565at2157"/>
<sequence length="349" mass="39482">MRAEFEVTIATPLSAGWYDPALVDRNFYIRPTEIKGVWRWWARAFAAGALYEAGCTGPDFLRRVHEIVAERLGLGSTKAASRYDLTVEVLERPRVVDSSRENLQRFRLLNLGRRKGRPAVEYAIGGRFKIILEGDADIQLVASILAVALTLSGIGKGGRKALGSLDIIRVSGAAPRRPLNEIINEIRRQISVQRCGPPRELPKISAVSNEVFEVYKVNVDFHHLHNMFLRSERARMAKLYYAAPDPLNQKAWFLGLPREQKGTGYHINDIEVKRRASPIFVAWHSIQHVFGGGGYISIFLSQDWPTQLTWVGESGRKLIQINEQTLRDAKSAFLALLNQFGWKPQRVWP</sequence>
<accession>A3MVP3</accession>
<dbReference type="GO" id="GO:0051607">
    <property type="term" value="P:defense response to virus"/>
    <property type="evidence" value="ECO:0007669"/>
    <property type="project" value="UniProtKB-KW"/>
</dbReference>
<evidence type="ECO:0000313" key="4">
    <source>
        <dbReference type="Proteomes" id="UP000001431"/>
    </source>
</evidence>
<name>A3MVP3_PYRCJ</name>